<evidence type="ECO:0000313" key="3">
    <source>
        <dbReference type="Proteomes" id="UP000215902"/>
    </source>
</evidence>
<keyword evidence="3" id="KW-1185">Reference proteome</keyword>
<protein>
    <submittedName>
        <fullName evidence="2">Uncharacterized protein</fullName>
    </submittedName>
</protein>
<reference evidence="2 3" key="1">
    <citation type="submission" date="2017-06" db="EMBL/GenBank/DDBJ databases">
        <title>A platform for efficient transgenesis in Macrostomum lignano, a flatworm model organism for stem cell research.</title>
        <authorList>
            <person name="Berezikov E."/>
        </authorList>
    </citation>
    <scope>NUCLEOTIDE SEQUENCE [LARGE SCALE GENOMIC DNA]</scope>
    <source>
        <strain evidence="2">DV1</strain>
        <tissue evidence="2">Whole organism</tissue>
    </source>
</reference>
<accession>A0A267DII8</accession>
<feature type="non-terminal residue" evidence="2">
    <location>
        <position position="1"/>
    </location>
</feature>
<name>A0A267DII8_9PLAT</name>
<dbReference type="AlphaFoldDB" id="A0A267DII8"/>
<evidence type="ECO:0000313" key="2">
    <source>
        <dbReference type="EMBL" id="PAA48464.1"/>
    </source>
</evidence>
<gene>
    <name evidence="2" type="ORF">BOX15_Mlig029937g6</name>
</gene>
<comment type="caution">
    <text evidence="2">The sequence shown here is derived from an EMBL/GenBank/DDBJ whole genome shotgun (WGS) entry which is preliminary data.</text>
</comment>
<proteinExistence type="predicted"/>
<evidence type="ECO:0000256" key="1">
    <source>
        <dbReference type="SAM" id="MobiDB-lite"/>
    </source>
</evidence>
<organism evidence="2 3">
    <name type="scientific">Macrostomum lignano</name>
    <dbReference type="NCBI Taxonomy" id="282301"/>
    <lineage>
        <taxon>Eukaryota</taxon>
        <taxon>Metazoa</taxon>
        <taxon>Spiralia</taxon>
        <taxon>Lophotrochozoa</taxon>
        <taxon>Platyhelminthes</taxon>
        <taxon>Rhabditophora</taxon>
        <taxon>Macrostomorpha</taxon>
        <taxon>Macrostomida</taxon>
        <taxon>Macrostomidae</taxon>
        <taxon>Macrostomum</taxon>
    </lineage>
</organism>
<dbReference type="Proteomes" id="UP000215902">
    <property type="component" value="Unassembled WGS sequence"/>
</dbReference>
<feature type="region of interest" description="Disordered" evidence="1">
    <location>
        <begin position="1"/>
        <end position="118"/>
    </location>
</feature>
<feature type="compositionally biased region" description="Basic and acidic residues" evidence="1">
    <location>
        <begin position="1"/>
        <end position="53"/>
    </location>
</feature>
<feature type="compositionally biased region" description="Acidic residues" evidence="1">
    <location>
        <begin position="104"/>
        <end position="114"/>
    </location>
</feature>
<dbReference type="EMBL" id="NIVC01004140">
    <property type="protein sequence ID" value="PAA48464.1"/>
    <property type="molecule type" value="Genomic_DNA"/>
</dbReference>
<sequence>EHGLEPEREHGLEPEREHGLEPEREHGLEPEREHGLEPEREHGLEPEREHELDGLEQPQQESHVDGELEPEDVMVAVFGSNESSTADTDSFVEEMSEPERTNEEPLDDPADDPEPAGMGAALYPECRSTKLQCAIILAECSARLGLSRAETSDWLRASECLLPPGTTSFKSSYDLWRHFPRPRISQKFIYCSECSNELEEGLACQSCDATTKIDFMVFDIRQQLRAVLQSNVHECITFPIDCTADGSHSSMANSTMYRSLIDRFGRERLERKTDLTYSLSMDAFPLFSTSPFSITPVYLTINEMPRDLQLTNSVLVGLWYGNGKKANCNLFLPKVIDALNSIAEVGFIVVREGIEQRMYMHPLKFLMDAPQRADALKLQQL</sequence>
<dbReference type="OrthoDB" id="8191915at2759"/>